<proteinExistence type="predicted"/>
<dbReference type="Proteomes" id="UP000828390">
    <property type="component" value="Unassembled WGS sequence"/>
</dbReference>
<feature type="signal peptide" evidence="1">
    <location>
        <begin position="1"/>
        <end position="23"/>
    </location>
</feature>
<evidence type="ECO:0000256" key="1">
    <source>
        <dbReference type="SAM" id="SignalP"/>
    </source>
</evidence>
<gene>
    <name evidence="2" type="ORF">DPMN_108987</name>
</gene>
<protein>
    <submittedName>
        <fullName evidence="2">Uncharacterized protein</fullName>
    </submittedName>
</protein>
<organism evidence="2 3">
    <name type="scientific">Dreissena polymorpha</name>
    <name type="common">Zebra mussel</name>
    <name type="synonym">Mytilus polymorpha</name>
    <dbReference type="NCBI Taxonomy" id="45954"/>
    <lineage>
        <taxon>Eukaryota</taxon>
        <taxon>Metazoa</taxon>
        <taxon>Spiralia</taxon>
        <taxon>Lophotrochozoa</taxon>
        <taxon>Mollusca</taxon>
        <taxon>Bivalvia</taxon>
        <taxon>Autobranchia</taxon>
        <taxon>Heteroconchia</taxon>
        <taxon>Euheterodonta</taxon>
        <taxon>Imparidentia</taxon>
        <taxon>Neoheterodontei</taxon>
        <taxon>Myida</taxon>
        <taxon>Dreissenoidea</taxon>
        <taxon>Dreissenidae</taxon>
        <taxon>Dreissena</taxon>
    </lineage>
</organism>
<feature type="chain" id="PRO_5038994694" evidence="1">
    <location>
        <begin position="24"/>
        <end position="120"/>
    </location>
</feature>
<comment type="caution">
    <text evidence="2">The sequence shown here is derived from an EMBL/GenBank/DDBJ whole genome shotgun (WGS) entry which is preliminary data.</text>
</comment>
<sequence length="120" mass="13807">MDYMQIQRGFMVLVACSMITCYAYPLEVDDDDDPCAICFIDFNDKACDLCKIEHLTPEKRSGSVFHPFFRGAVYNKKSSYHFNPLIRGTYPKKSPYVPVYHPFLRGGYGGARLYVPETEK</sequence>
<dbReference type="EMBL" id="JAIWYP010000004">
    <property type="protein sequence ID" value="KAH3835630.1"/>
    <property type="molecule type" value="Genomic_DNA"/>
</dbReference>
<dbReference type="AlphaFoldDB" id="A0A9D4K9V1"/>
<evidence type="ECO:0000313" key="3">
    <source>
        <dbReference type="Proteomes" id="UP000828390"/>
    </source>
</evidence>
<keyword evidence="1" id="KW-0732">Signal</keyword>
<reference evidence="2" key="1">
    <citation type="journal article" date="2019" name="bioRxiv">
        <title>The Genome of the Zebra Mussel, Dreissena polymorpha: A Resource for Invasive Species Research.</title>
        <authorList>
            <person name="McCartney M.A."/>
            <person name="Auch B."/>
            <person name="Kono T."/>
            <person name="Mallez S."/>
            <person name="Zhang Y."/>
            <person name="Obille A."/>
            <person name="Becker A."/>
            <person name="Abrahante J.E."/>
            <person name="Garbe J."/>
            <person name="Badalamenti J.P."/>
            <person name="Herman A."/>
            <person name="Mangelson H."/>
            <person name="Liachko I."/>
            <person name="Sullivan S."/>
            <person name="Sone E.D."/>
            <person name="Koren S."/>
            <person name="Silverstein K.A.T."/>
            <person name="Beckman K.B."/>
            <person name="Gohl D.M."/>
        </authorList>
    </citation>
    <scope>NUCLEOTIDE SEQUENCE</scope>
    <source>
        <strain evidence="2">Duluth1</strain>
        <tissue evidence="2">Whole animal</tissue>
    </source>
</reference>
<name>A0A9D4K9V1_DREPO</name>
<keyword evidence="3" id="KW-1185">Reference proteome</keyword>
<reference evidence="2" key="2">
    <citation type="submission" date="2020-11" db="EMBL/GenBank/DDBJ databases">
        <authorList>
            <person name="McCartney M.A."/>
            <person name="Auch B."/>
            <person name="Kono T."/>
            <person name="Mallez S."/>
            <person name="Becker A."/>
            <person name="Gohl D.M."/>
            <person name="Silverstein K.A.T."/>
            <person name="Koren S."/>
            <person name="Bechman K.B."/>
            <person name="Herman A."/>
            <person name="Abrahante J.E."/>
            <person name="Garbe J."/>
        </authorList>
    </citation>
    <scope>NUCLEOTIDE SEQUENCE</scope>
    <source>
        <strain evidence="2">Duluth1</strain>
        <tissue evidence="2">Whole animal</tissue>
    </source>
</reference>
<accession>A0A9D4K9V1</accession>
<evidence type="ECO:0000313" key="2">
    <source>
        <dbReference type="EMBL" id="KAH3835630.1"/>
    </source>
</evidence>